<comment type="caution">
    <text evidence="1">The sequence shown here is derived from an EMBL/GenBank/DDBJ whole genome shotgun (WGS) entry which is preliminary data.</text>
</comment>
<evidence type="ECO:0000313" key="1">
    <source>
        <dbReference type="EMBL" id="KAF3554604.1"/>
    </source>
</evidence>
<dbReference type="Proteomes" id="UP000712600">
    <property type="component" value="Unassembled WGS sequence"/>
</dbReference>
<evidence type="ECO:0000313" key="2">
    <source>
        <dbReference type="Proteomes" id="UP000712600"/>
    </source>
</evidence>
<dbReference type="EMBL" id="QGKX02000996">
    <property type="protein sequence ID" value="KAF3554604.1"/>
    <property type="molecule type" value="Genomic_DNA"/>
</dbReference>
<protein>
    <submittedName>
        <fullName evidence="1">Uncharacterized protein</fullName>
    </submittedName>
</protein>
<reference evidence="1" key="1">
    <citation type="submission" date="2019-12" db="EMBL/GenBank/DDBJ databases">
        <title>Genome sequencing and annotation of Brassica cretica.</title>
        <authorList>
            <person name="Studholme D.J."/>
            <person name="Sarris P."/>
        </authorList>
    </citation>
    <scope>NUCLEOTIDE SEQUENCE</scope>
    <source>
        <strain evidence="1">PFS-109/04</strain>
        <tissue evidence="1">Leaf</tissue>
    </source>
</reference>
<dbReference type="AlphaFoldDB" id="A0A8S9QP41"/>
<sequence length="218" mass="24479">MITACGVTYRSTRWNGQARDVAMHAIESCGQPCVRWCVDLHALQSYSQPSGRGTWRRFCSSEERSVLVETSSRTVWTWVYLRRSRNGSDRRSRVWGQGHSQPKTLANAECLDDIAKLWIVRWEYGLRNLRLWSVGTSLLNFGRRSGLQSCSCLIVDRWFDLCLERFGGVTTGSASVPASAPITPSNRVPGEAVPTMSWLPVSDTVFTFLHGIGTMDLT</sequence>
<name>A0A8S9QP41_BRACR</name>
<proteinExistence type="predicted"/>
<accession>A0A8S9QP41</accession>
<organism evidence="1 2">
    <name type="scientific">Brassica cretica</name>
    <name type="common">Mustard</name>
    <dbReference type="NCBI Taxonomy" id="69181"/>
    <lineage>
        <taxon>Eukaryota</taxon>
        <taxon>Viridiplantae</taxon>
        <taxon>Streptophyta</taxon>
        <taxon>Embryophyta</taxon>
        <taxon>Tracheophyta</taxon>
        <taxon>Spermatophyta</taxon>
        <taxon>Magnoliopsida</taxon>
        <taxon>eudicotyledons</taxon>
        <taxon>Gunneridae</taxon>
        <taxon>Pentapetalae</taxon>
        <taxon>rosids</taxon>
        <taxon>malvids</taxon>
        <taxon>Brassicales</taxon>
        <taxon>Brassicaceae</taxon>
        <taxon>Brassiceae</taxon>
        <taxon>Brassica</taxon>
    </lineage>
</organism>
<gene>
    <name evidence="1" type="ORF">F2Q69_00012257</name>
</gene>